<evidence type="ECO:0000256" key="10">
    <source>
        <dbReference type="ARBA" id="ARBA00022884"/>
    </source>
</evidence>
<evidence type="ECO:0000256" key="4">
    <source>
        <dbReference type="ARBA" id="ARBA00022722"/>
    </source>
</evidence>
<dbReference type="STRING" id="474960.SAMN05216180_1506"/>
<evidence type="ECO:0000256" key="11">
    <source>
        <dbReference type="HAMAP-Rule" id="MF_01491"/>
    </source>
</evidence>
<dbReference type="EC" id="3.1.-.-" evidence="11"/>
<dbReference type="InterPro" id="IPR042173">
    <property type="entry name" value="RNase_J_2"/>
</dbReference>
<dbReference type="InterPro" id="IPR011108">
    <property type="entry name" value="RMMBL"/>
</dbReference>
<reference evidence="14 15" key="1">
    <citation type="submission" date="2016-10" db="EMBL/GenBank/DDBJ databases">
        <authorList>
            <person name="de Groot N.N."/>
        </authorList>
    </citation>
    <scope>NUCLEOTIDE SEQUENCE [LARGE SCALE GENOMIC DNA]</scope>
    <source>
        <strain evidence="14 15">CGMCC 1.5070</strain>
    </source>
</reference>
<keyword evidence="3 11" id="KW-0963">Cytoplasm</keyword>
<dbReference type="InterPro" id="IPR055132">
    <property type="entry name" value="RNase_J_b_CASP"/>
</dbReference>
<dbReference type="FunFam" id="3.10.20.580:FF:000001">
    <property type="entry name" value="Ribonuclease J"/>
    <property type="match status" value="1"/>
</dbReference>
<keyword evidence="7 11" id="KW-0378">Hydrolase</keyword>
<keyword evidence="9 11" id="KW-0269">Exonuclease</keyword>
<evidence type="ECO:0000259" key="13">
    <source>
        <dbReference type="SMART" id="SM00849"/>
    </source>
</evidence>
<evidence type="ECO:0000256" key="2">
    <source>
        <dbReference type="ARBA" id="ARBA00004496"/>
    </source>
</evidence>
<dbReference type="Proteomes" id="UP000199158">
    <property type="component" value="Unassembled WGS sequence"/>
</dbReference>
<dbReference type="AlphaFoldDB" id="A0A1H8ARP6"/>
<dbReference type="EMBL" id="FOCG01000001">
    <property type="protein sequence ID" value="SEM73390.1"/>
    <property type="molecule type" value="Genomic_DNA"/>
</dbReference>
<comment type="subunit">
    <text evidence="11">Homodimer, may be a subunit of the RNA degradosome.</text>
</comment>
<keyword evidence="6 11" id="KW-0255">Endonuclease</keyword>
<keyword evidence="11" id="KW-0698">rRNA processing</keyword>
<comment type="subcellular location">
    <subcellularLocation>
        <location evidence="2 11">Cytoplasm</location>
    </subcellularLocation>
</comment>
<evidence type="ECO:0000313" key="15">
    <source>
        <dbReference type="Proteomes" id="UP000199158"/>
    </source>
</evidence>
<dbReference type="GO" id="GO:0003723">
    <property type="term" value="F:RNA binding"/>
    <property type="evidence" value="ECO:0007669"/>
    <property type="project" value="UniProtKB-UniRule"/>
</dbReference>
<proteinExistence type="inferred from homology"/>
<sequence>MANDQIGDLKDFTEKIAPKKATPEAPVARIGVQNDLTEHIAPKPKSNQRGYRRPRTTAKKPQTVEAVTHPAVDAVAPAPAAAAKPAAQKPKRQHSAPKKTQPQPNATQAQGAVQQPAKAADTKNKRGKRTATPQKKTPVRIIPLGGLHEIGKNMTVIECGNDMFIVDCGLAFPDEEMLGVDLVIPDFSYVEKNKEKLRGIVLTHGHEDHIGGLPFLLKSVNAPVYSSRLTLGLVEGKLKEHGLLGKVQLNVVQPRDTIKLGCMAVEFIHVNHSIPDALAVAIHTPAGIIVMTGDFKIDSTPIEGDIIDLARFGELGNRGVLALLMDSTNAAKPGMTMSERKVGESFSNLFQRAQDKRIIIASFASNIHRIQQIVDYAVKYKRKVAVSGRSMINVVAKATELGYLKIPEGILVEIEGINRYRPDQLVIITTGSQGEPMSALTRMAMSDHRKVTVNPNDFIIISASPIPGNEKLVNRVINELLKLGAEVIYEKMYEVHVSGHACQEELKMILGLVKPKFFIPAHGEYLHLKKNADLAVAMGVDRKNILITEIGKVIELDGVDMKVIGTVPAGRVMVDGLGVGDVGSIVLRDRKHLAEDGLIIVVTAIDGQTGEIVAGPDVVSRGFVYVREAEDMMAQTRKIAKKAVETCMANNTHEWGNIKNKIKDDVGDYLWQVTKRTPMILPVIQEI</sequence>
<feature type="binding site" evidence="11">
    <location>
        <begin position="496"/>
        <end position="500"/>
    </location>
    <ligand>
        <name>substrate</name>
    </ligand>
</feature>
<dbReference type="SUPFAM" id="SSF56281">
    <property type="entry name" value="Metallo-hydrolase/oxidoreductase"/>
    <property type="match status" value="1"/>
</dbReference>
<comment type="cofactor">
    <cofactor evidence="1">
        <name>Zn(2+)</name>
        <dbReference type="ChEBI" id="CHEBI:29105"/>
    </cofactor>
</comment>
<dbReference type="GO" id="GO:0006364">
    <property type="term" value="P:rRNA processing"/>
    <property type="evidence" value="ECO:0007669"/>
    <property type="project" value="UniProtKB-UniRule"/>
</dbReference>
<dbReference type="Pfam" id="PF00753">
    <property type="entry name" value="Lactamase_B"/>
    <property type="match status" value="1"/>
</dbReference>
<feature type="compositionally biased region" description="Polar residues" evidence="12">
    <location>
        <begin position="98"/>
        <end position="113"/>
    </location>
</feature>
<dbReference type="Pfam" id="PF07521">
    <property type="entry name" value="RMMBL"/>
    <property type="match status" value="1"/>
</dbReference>
<feature type="compositionally biased region" description="Basic and acidic residues" evidence="12">
    <location>
        <begin position="7"/>
        <end position="17"/>
    </location>
</feature>
<evidence type="ECO:0000256" key="12">
    <source>
        <dbReference type="SAM" id="MobiDB-lite"/>
    </source>
</evidence>
<dbReference type="GO" id="GO:0008270">
    <property type="term" value="F:zinc ion binding"/>
    <property type="evidence" value="ECO:0007669"/>
    <property type="project" value="InterPro"/>
</dbReference>
<feature type="region of interest" description="Disordered" evidence="12">
    <location>
        <begin position="1"/>
        <end position="138"/>
    </location>
</feature>
<dbReference type="InterPro" id="IPR001279">
    <property type="entry name" value="Metallo-B-lactamas"/>
</dbReference>
<dbReference type="InterPro" id="IPR036866">
    <property type="entry name" value="RibonucZ/Hydroxyglut_hydro"/>
</dbReference>
<evidence type="ECO:0000256" key="8">
    <source>
        <dbReference type="ARBA" id="ARBA00022833"/>
    </source>
</evidence>
<dbReference type="InterPro" id="IPR004613">
    <property type="entry name" value="RNase_J"/>
</dbReference>
<evidence type="ECO:0000256" key="7">
    <source>
        <dbReference type="ARBA" id="ARBA00022801"/>
    </source>
</evidence>
<evidence type="ECO:0000256" key="1">
    <source>
        <dbReference type="ARBA" id="ARBA00001947"/>
    </source>
</evidence>
<keyword evidence="5" id="KW-0479">Metal-binding</keyword>
<dbReference type="PANTHER" id="PTHR43694:SF1">
    <property type="entry name" value="RIBONUCLEASE J"/>
    <property type="match status" value="1"/>
</dbReference>
<keyword evidence="8" id="KW-0862">Zinc</keyword>
<comment type="similarity">
    <text evidence="11">Belongs to the metallo-beta-lactamase superfamily. RNA-metabolizing metallo-beta-lactamase-like family. Bacterial RNase J subfamily.</text>
</comment>
<keyword evidence="10 11" id="KW-0694">RNA-binding</keyword>
<dbReference type="Gene3D" id="3.60.15.10">
    <property type="entry name" value="Ribonuclease Z/Hydroxyacylglutathione hydrolase-like"/>
    <property type="match status" value="1"/>
</dbReference>
<evidence type="ECO:0000313" key="14">
    <source>
        <dbReference type="EMBL" id="SEM73390.1"/>
    </source>
</evidence>
<evidence type="ECO:0000256" key="9">
    <source>
        <dbReference type="ARBA" id="ARBA00022839"/>
    </source>
</evidence>
<dbReference type="GO" id="GO:0004534">
    <property type="term" value="F:5'-3' RNA exonuclease activity"/>
    <property type="evidence" value="ECO:0007669"/>
    <property type="project" value="UniProtKB-UniRule"/>
</dbReference>
<evidence type="ECO:0000256" key="6">
    <source>
        <dbReference type="ARBA" id="ARBA00022759"/>
    </source>
</evidence>
<organism evidence="14 15">
    <name type="scientific">Hydrogenoanaerobacterium saccharovorans</name>
    <dbReference type="NCBI Taxonomy" id="474960"/>
    <lineage>
        <taxon>Bacteria</taxon>
        <taxon>Bacillati</taxon>
        <taxon>Bacillota</taxon>
        <taxon>Clostridia</taxon>
        <taxon>Eubacteriales</taxon>
        <taxon>Oscillospiraceae</taxon>
        <taxon>Hydrogenoanaerobacterium</taxon>
    </lineage>
</organism>
<dbReference type="HAMAP" id="MF_01491">
    <property type="entry name" value="RNase_J_bact"/>
    <property type="match status" value="1"/>
</dbReference>
<dbReference type="GO" id="GO:0004521">
    <property type="term" value="F:RNA endonuclease activity"/>
    <property type="evidence" value="ECO:0007669"/>
    <property type="project" value="UniProtKB-UniRule"/>
</dbReference>
<evidence type="ECO:0000256" key="5">
    <source>
        <dbReference type="ARBA" id="ARBA00022723"/>
    </source>
</evidence>
<dbReference type="Gene3D" id="3.10.20.580">
    <property type="match status" value="1"/>
</dbReference>
<name>A0A1H8ARP6_9FIRM</name>
<dbReference type="PANTHER" id="PTHR43694">
    <property type="entry name" value="RIBONUCLEASE J"/>
    <property type="match status" value="1"/>
</dbReference>
<dbReference type="Gene3D" id="3.40.50.10710">
    <property type="entry name" value="Metallo-hydrolase/oxidoreductase"/>
    <property type="match status" value="1"/>
</dbReference>
<dbReference type="Pfam" id="PF22505">
    <property type="entry name" value="RNase_J_b_CASP"/>
    <property type="match status" value="1"/>
</dbReference>
<comment type="function">
    <text evidence="11">An RNase that has 5'-3' exonuclease and possibly endonuclease activity. Involved in maturation of rRNA and in some organisms also mRNA maturation and/or decay.</text>
</comment>
<feature type="domain" description="Metallo-beta-lactamase" evidence="13">
    <location>
        <begin position="151"/>
        <end position="346"/>
    </location>
</feature>
<accession>A0A1H8ARP6</accession>
<keyword evidence="4 11" id="KW-0540">Nuclease</keyword>
<dbReference type="InterPro" id="IPR030854">
    <property type="entry name" value="RNase_J_bac"/>
</dbReference>
<gene>
    <name evidence="11" type="primary">rnj</name>
    <name evidence="14" type="ORF">SAMN05216180_1506</name>
</gene>
<keyword evidence="15" id="KW-1185">Reference proteome</keyword>
<protein>
    <recommendedName>
        <fullName evidence="11">Ribonuclease J</fullName>
        <shortName evidence="11">RNase J</shortName>
        <ecNumber evidence="11">3.1.-.-</ecNumber>
    </recommendedName>
</protein>
<dbReference type="InterPro" id="IPR041636">
    <property type="entry name" value="RNase_J_C"/>
</dbReference>
<dbReference type="Pfam" id="PF17770">
    <property type="entry name" value="RNase_J_C"/>
    <property type="match status" value="1"/>
</dbReference>
<dbReference type="GO" id="GO:0005737">
    <property type="term" value="C:cytoplasm"/>
    <property type="evidence" value="ECO:0007669"/>
    <property type="project" value="UniProtKB-SubCell"/>
</dbReference>
<dbReference type="CDD" id="cd07714">
    <property type="entry name" value="RNaseJ_MBL-fold"/>
    <property type="match status" value="1"/>
</dbReference>
<feature type="compositionally biased region" description="Low complexity" evidence="12">
    <location>
        <begin position="66"/>
        <end position="88"/>
    </location>
</feature>
<evidence type="ECO:0000256" key="3">
    <source>
        <dbReference type="ARBA" id="ARBA00022490"/>
    </source>
</evidence>
<dbReference type="SMART" id="SM00849">
    <property type="entry name" value="Lactamase_B"/>
    <property type="match status" value="1"/>
</dbReference>
<dbReference type="NCBIfam" id="TIGR00649">
    <property type="entry name" value="MG423"/>
    <property type="match status" value="1"/>
</dbReference>